<dbReference type="InterPro" id="IPR000209">
    <property type="entry name" value="Peptidase_S8/S53_dom"/>
</dbReference>
<dbReference type="PROSITE" id="PS00137">
    <property type="entry name" value="SUBTILASE_HIS"/>
    <property type="match status" value="1"/>
</dbReference>
<dbReference type="PRINTS" id="PR00723">
    <property type="entry name" value="SUBTILISIN"/>
</dbReference>
<dbReference type="InterPro" id="IPR015500">
    <property type="entry name" value="Peptidase_S8_subtilisin-rel"/>
</dbReference>
<accession>A0A8J3FD60</accession>
<comment type="caution">
    <text evidence="9">The sequence shown here is derived from an EMBL/GenBank/DDBJ whole genome shotgun (WGS) entry which is preliminary data.</text>
</comment>
<dbReference type="InterPro" id="IPR036852">
    <property type="entry name" value="Peptidase_S8/S53_dom_sf"/>
</dbReference>
<reference evidence="9" key="2">
    <citation type="submission" date="2020-09" db="EMBL/GenBank/DDBJ databases">
        <authorList>
            <person name="Sun Q."/>
            <person name="Ohkuma M."/>
        </authorList>
    </citation>
    <scope>NUCLEOTIDE SEQUENCE</scope>
    <source>
        <strain evidence="9">JCM 3090</strain>
    </source>
</reference>
<evidence type="ECO:0000313" key="10">
    <source>
        <dbReference type="Proteomes" id="UP000649739"/>
    </source>
</evidence>
<dbReference type="EMBL" id="BMQB01000008">
    <property type="protein sequence ID" value="GGK03087.1"/>
    <property type="molecule type" value="Genomic_DNA"/>
</dbReference>
<dbReference type="PROSITE" id="PS51892">
    <property type="entry name" value="SUBTILASE"/>
    <property type="match status" value="1"/>
</dbReference>
<dbReference type="Gene3D" id="3.40.50.200">
    <property type="entry name" value="Peptidase S8/S53 domain"/>
    <property type="match status" value="1"/>
</dbReference>
<dbReference type="InterPro" id="IPR050131">
    <property type="entry name" value="Peptidase_S8_subtilisin-like"/>
</dbReference>
<dbReference type="FunFam" id="3.40.50.200:FF:000014">
    <property type="entry name" value="Proteinase K"/>
    <property type="match status" value="1"/>
</dbReference>
<dbReference type="PROSITE" id="PS00138">
    <property type="entry name" value="SUBTILASE_SER"/>
    <property type="match status" value="1"/>
</dbReference>
<feature type="active site" description="Charge relay system" evidence="5">
    <location>
        <position position="218"/>
    </location>
</feature>
<feature type="domain" description="Inhibitor I9" evidence="8">
    <location>
        <begin position="127"/>
        <end position="173"/>
    </location>
</feature>
<dbReference type="Proteomes" id="UP000649739">
    <property type="component" value="Unassembled WGS sequence"/>
</dbReference>
<feature type="domain" description="Peptidase S8/S53" evidence="7">
    <location>
        <begin position="216"/>
        <end position="438"/>
    </location>
</feature>
<feature type="active site" description="Charge relay system" evidence="5">
    <location>
        <position position="251"/>
    </location>
</feature>
<organism evidence="9 10">
    <name type="scientific">Pilimelia anulata</name>
    <dbReference type="NCBI Taxonomy" id="53371"/>
    <lineage>
        <taxon>Bacteria</taxon>
        <taxon>Bacillati</taxon>
        <taxon>Actinomycetota</taxon>
        <taxon>Actinomycetes</taxon>
        <taxon>Micromonosporales</taxon>
        <taxon>Micromonosporaceae</taxon>
        <taxon>Pilimelia</taxon>
    </lineage>
</organism>
<evidence type="ECO:0000313" key="9">
    <source>
        <dbReference type="EMBL" id="GGK03087.1"/>
    </source>
</evidence>
<dbReference type="PROSITE" id="PS00136">
    <property type="entry name" value="SUBTILASE_ASP"/>
    <property type="match status" value="1"/>
</dbReference>
<evidence type="ECO:0000256" key="4">
    <source>
        <dbReference type="ARBA" id="ARBA00022825"/>
    </source>
</evidence>
<keyword evidence="10" id="KW-1185">Reference proteome</keyword>
<dbReference type="GO" id="GO:0004252">
    <property type="term" value="F:serine-type endopeptidase activity"/>
    <property type="evidence" value="ECO:0007669"/>
    <property type="project" value="UniProtKB-UniRule"/>
</dbReference>
<evidence type="ECO:0000256" key="2">
    <source>
        <dbReference type="ARBA" id="ARBA00022670"/>
    </source>
</evidence>
<keyword evidence="2 5" id="KW-0645">Protease</keyword>
<feature type="active site" description="Charge relay system" evidence="5">
    <location>
        <position position="402"/>
    </location>
</feature>
<dbReference type="GO" id="GO:0006508">
    <property type="term" value="P:proteolysis"/>
    <property type="evidence" value="ECO:0007669"/>
    <property type="project" value="UniProtKB-KW"/>
</dbReference>
<dbReference type="CDD" id="cd04077">
    <property type="entry name" value="Peptidases_S8_PCSK9_ProteinaseK_like"/>
    <property type="match status" value="1"/>
</dbReference>
<dbReference type="PANTHER" id="PTHR43806">
    <property type="entry name" value="PEPTIDASE S8"/>
    <property type="match status" value="1"/>
</dbReference>
<evidence type="ECO:0000256" key="5">
    <source>
        <dbReference type="PROSITE-ProRule" id="PRU01240"/>
    </source>
</evidence>
<keyword evidence="3 5" id="KW-0378">Hydrolase</keyword>
<dbReference type="InterPro" id="IPR022398">
    <property type="entry name" value="Peptidase_S8_His-AS"/>
</dbReference>
<evidence type="ECO:0000259" key="8">
    <source>
        <dbReference type="Pfam" id="PF05922"/>
    </source>
</evidence>
<dbReference type="InterPro" id="IPR034193">
    <property type="entry name" value="PCSK9_ProteinaseK-like"/>
</dbReference>
<evidence type="ECO:0000256" key="3">
    <source>
        <dbReference type="ARBA" id="ARBA00022801"/>
    </source>
</evidence>
<dbReference type="SUPFAM" id="SSF54897">
    <property type="entry name" value="Protease propeptides/inhibitors"/>
    <property type="match status" value="1"/>
</dbReference>
<proteinExistence type="inferred from homology"/>
<dbReference type="SUPFAM" id="SSF52743">
    <property type="entry name" value="Subtilisin-like"/>
    <property type="match status" value="1"/>
</dbReference>
<protein>
    <submittedName>
        <fullName evidence="9">Uncharacterized protein</fullName>
    </submittedName>
</protein>
<dbReference type="InterPro" id="IPR023827">
    <property type="entry name" value="Peptidase_S8_Asp-AS"/>
</dbReference>
<comment type="similarity">
    <text evidence="1 5 6">Belongs to the peptidase S8 family.</text>
</comment>
<evidence type="ECO:0000256" key="6">
    <source>
        <dbReference type="RuleBase" id="RU003355"/>
    </source>
</evidence>
<gene>
    <name evidence="9" type="ORF">GCM10010123_36310</name>
</gene>
<dbReference type="InterPro" id="IPR037045">
    <property type="entry name" value="S8pro/Inhibitor_I9_sf"/>
</dbReference>
<dbReference type="PANTHER" id="PTHR43806:SF11">
    <property type="entry name" value="CEREVISIN-RELATED"/>
    <property type="match status" value="1"/>
</dbReference>
<dbReference type="InterPro" id="IPR010259">
    <property type="entry name" value="S8pro/Inhibitor_I9"/>
</dbReference>
<evidence type="ECO:0000259" key="7">
    <source>
        <dbReference type="Pfam" id="PF00082"/>
    </source>
</evidence>
<dbReference type="Gene3D" id="3.30.70.80">
    <property type="entry name" value="Peptidase S8 propeptide/proteinase inhibitor I9"/>
    <property type="match status" value="1"/>
</dbReference>
<keyword evidence="4 5" id="KW-0720">Serine protease</keyword>
<dbReference type="InterPro" id="IPR023828">
    <property type="entry name" value="Peptidase_S8_Ser-AS"/>
</dbReference>
<name>A0A8J3FD60_9ACTN</name>
<reference evidence="9" key="1">
    <citation type="journal article" date="2014" name="Int. J. Syst. Evol. Microbiol.">
        <title>Complete genome sequence of Corynebacterium casei LMG S-19264T (=DSM 44701T), isolated from a smear-ripened cheese.</title>
        <authorList>
            <consortium name="US DOE Joint Genome Institute (JGI-PGF)"/>
            <person name="Walter F."/>
            <person name="Albersmeier A."/>
            <person name="Kalinowski J."/>
            <person name="Ruckert C."/>
        </authorList>
    </citation>
    <scope>NUCLEOTIDE SEQUENCE</scope>
    <source>
        <strain evidence="9">JCM 3090</strain>
    </source>
</reference>
<sequence>MRRTELRFSPVHEPFGQPIQHYRILTGISLHYGVTPHPNGREAGGPPWRRARMTPLRPTPRTCTLAVLTLAAALLAGPAPAAAAPAGDLPTGLLDAGGAPRIPGSYIVVLGDGVRGDVAGRARALADRYGGSVTHTWSVALRGFAARLTAAQAQRLSADPAVQYVEPDPVVHAAGAADETQQNPPSWGIDRIDQRALPLSKSYTYRSTAPNVTAYIVDSGINTAHQDFGGRASYGYDFVDNDNTAQDCHGHGSHVAGTVGGATYGVAKGVKLVAVRVLSCSGSGSGSGVLNGVEWVAKNAVKPSVANFSIVGGGSSLEAAIKKSILSGTVWALSANNQSTDACTSSPAKLPEAITVGNVTNADGRAGSSNYGSCLDIWAPGSSIVSASHNNNSGSRTMSGTSMASPHVAGAAALQLAAKPTATAAEVRDALVAAASKVTIGDAKPGSPNLLLNTLGGAAPR</sequence>
<dbReference type="Pfam" id="PF05922">
    <property type="entry name" value="Inhibitor_I9"/>
    <property type="match status" value="1"/>
</dbReference>
<dbReference type="AlphaFoldDB" id="A0A8J3FD60"/>
<dbReference type="Pfam" id="PF00082">
    <property type="entry name" value="Peptidase_S8"/>
    <property type="match status" value="1"/>
</dbReference>
<evidence type="ECO:0000256" key="1">
    <source>
        <dbReference type="ARBA" id="ARBA00011073"/>
    </source>
</evidence>
<dbReference type="GO" id="GO:0005615">
    <property type="term" value="C:extracellular space"/>
    <property type="evidence" value="ECO:0007669"/>
    <property type="project" value="TreeGrafter"/>
</dbReference>